<name>A0A7F8RWH9_LEPWE</name>
<evidence type="ECO:0000313" key="2">
    <source>
        <dbReference type="Proteomes" id="UP000245341"/>
    </source>
</evidence>
<gene>
    <name evidence="3" type="primary">LOC115945061</name>
</gene>
<dbReference type="AlphaFoldDB" id="A0A7F8RWH9"/>
<feature type="region of interest" description="Disordered" evidence="1">
    <location>
        <begin position="230"/>
        <end position="263"/>
    </location>
</feature>
<proteinExistence type="predicted"/>
<dbReference type="RefSeq" id="XP_030897842.1">
    <property type="nucleotide sequence ID" value="XM_031041982.1"/>
</dbReference>
<evidence type="ECO:0000313" key="3">
    <source>
        <dbReference type="RefSeq" id="XP_030897842.1"/>
    </source>
</evidence>
<accession>A0A7F8RWH9</accession>
<dbReference type="Proteomes" id="UP000245341">
    <property type="component" value="Unplaced"/>
</dbReference>
<dbReference type="GeneID" id="115945061"/>
<sequence length="263" mass="28874">MHKERLRPKGFAGPSAAQNPFPSNPGLGELVGNYGKHLYRGCDCIEERVKLEAVKGLLLRPPLSGCVAAACTKSVEGIGSEGTWSLQVGWQEEVDNRVLHAASFWRHHRYLVSSGETVWADDDWLKKFSGKTLEENKEEEGLEPPRVETWEGEPTAKKVRSNPMTMYMDIKIGNKPAGRIRMLLRSDVVPMTAGPNVCSRLPSKKRNSGKLPLQLPGGRRWVLDLGRGSSADVPGRMAHSESLSVPAGRDFHGQGIVEVPTSS</sequence>
<protein>
    <submittedName>
        <fullName evidence="3">Uncharacterized protein LOC115945061</fullName>
    </submittedName>
</protein>
<organism evidence="2 3">
    <name type="scientific">Leptonychotes weddellii</name>
    <name type="common">Weddell seal</name>
    <name type="synonym">Otaria weddellii</name>
    <dbReference type="NCBI Taxonomy" id="9713"/>
    <lineage>
        <taxon>Eukaryota</taxon>
        <taxon>Metazoa</taxon>
        <taxon>Chordata</taxon>
        <taxon>Craniata</taxon>
        <taxon>Vertebrata</taxon>
        <taxon>Euteleostomi</taxon>
        <taxon>Mammalia</taxon>
        <taxon>Eutheria</taxon>
        <taxon>Laurasiatheria</taxon>
        <taxon>Carnivora</taxon>
        <taxon>Caniformia</taxon>
        <taxon>Pinnipedia</taxon>
        <taxon>Phocidae</taxon>
        <taxon>Monachinae</taxon>
        <taxon>Lobodontini</taxon>
        <taxon>Leptonychotes</taxon>
    </lineage>
</organism>
<dbReference type="OrthoDB" id="193499at2759"/>
<keyword evidence="2" id="KW-1185">Reference proteome</keyword>
<reference evidence="3" key="1">
    <citation type="submission" date="2025-08" db="UniProtKB">
        <authorList>
            <consortium name="RefSeq"/>
        </authorList>
    </citation>
    <scope>IDENTIFICATION</scope>
    <source>
        <tissue evidence="3">Liver</tissue>
    </source>
</reference>
<evidence type="ECO:0000256" key="1">
    <source>
        <dbReference type="SAM" id="MobiDB-lite"/>
    </source>
</evidence>
<dbReference type="KEGG" id="lww:115945061"/>
<feature type="region of interest" description="Disordered" evidence="1">
    <location>
        <begin position="1"/>
        <end position="24"/>
    </location>
</feature>